<evidence type="ECO:0000256" key="1">
    <source>
        <dbReference type="ARBA" id="ARBA00020438"/>
    </source>
</evidence>
<dbReference type="InterPro" id="IPR019799">
    <property type="entry name" value="Glyco_hydro_22_CS"/>
</dbReference>
<dbReference type="CDD" id="cd16899">
    <property type="entry name" value="LYZ_C_invert"/>
    <property type="match status" value="1"/>
</dbReference>
<dbReference type="PANTHER" id="PTHR24369">
    <property type="entry name" value="ANTIGEN BSP, PUTATIVE-RELATED"/>
    <property type="match status" value="1"/>
</dbReference>
<dbReference type="PROSITE" id="PS51450">
    <property type="entry name" value="LRR"/>
    <property type="match status" value="5"/>
</dbReference>
<dbReference type="PRINTS" id="PR00135">
    <property type="entry name" value="LYZLACT"/>
</dbReference>
<dbReference type="InterPro" id="IPR050541">
    <property type="entry name" value="LRR_TM_domain-containing"/>
</dbReference>
<keyword evidence="2" id="KW-0433">Leucine-rich repeat</keyword>
<dbReference type="SUPFAM" id="SSF53955">
    <property type="entry name" value="Lysozyme-like"/>
    <property type="match status" value="1"/>
</dbReference>
<dbReference type="Pfam" id="PF00062">
    <property type="entry name" value="Lys"/>
    <property type="match status" value="1"/>
</dbReference>
<reference evidence="10" key="1">
    <citation type="submission" date="2025-05" db="UniProtKB">
        <authorList>
            <consortium name="RefSeq"/>
        </authorList>
    </citation>
    <scope>NUCLEOTIDE SEQUENCE [LARGE SCALE GENOMIC DNA]</scope>
</reference>
<organism evidence="10 11">
    <name type="scientific">Bicyclus anynana</name>
    <name type="common">Squinting bush brown butterfly</name>
    <dbReference type="NCBI Taxonomy" id="110368"/>
    <lineage>
        <taxon>Eukaryota</taxon>
        <taxon>Metazoa</taxon>
        <taxon>Ecdysozoa</taxon>
        <taxon>Arthropoda</taxon>
        <taxon>Hexapoda</taxon>
        <taxon>Insecta</taxon>
        <taxon>Pterygota</taxon>
        <taxon>Neoptera</taxon>
        <taxon>Endopterygota</taxon>
        <taxon>Lepidoptera</taxon>
        <taxon>Glossata</taxon>
        <taxon>Ditrysia</taxon>
        <taxon>Papilionoidea</taxon>
        <taxon>Nymphalidae</taxon>
        <taxon>Satyrinae</taxon>
        <taxon>Satyrini</taxon>
        <taxon>Mycalesina</taxon>
        <taxon>Bicyclus</taxon>
    </lineage>
</organism>
<evidence type="ECO:0000256" key="4">
    <source>
        <dbReference type="ARBA" id="ARBA00022737"/>
    </source>
</evidence>
<dbReference type="SMART" id="SM00365">
    <property type="entry name" value="LRR_SD22"/>
    <property type="match status" value="5"/>
</dbReference>
<dbReference type="InterPro" id="IPR000483">
    <property type="entry name" value="Cys-rich_flank_reg_C"/>
</dbReference>
<protein>
    <recommendedName>
        <fullName evidence="1">Lysozyme</fullName>
    </recommendedName>
    <alternativeName>
        <fullName evidence="6">1,4-beta-N-acetylmuramidase</fullName>
    </alternativeName>
</protein>
<dbReference type="PANTHER" id="PTHR24369:SF210">
    <property type="entry name" value="CHAOPTIN-RELATED"/>
    <property type="match status" value="1"/>
</dbReference>
<dbReference type="InterPro" id="IPR001916">
    <property type="entry name" value="Glyco_hydro_22"/>
</dbReference>
<dbReference type="InterPro" id="IPR003591">
    <property type="entry name" value="Leu-rich_rpt_typical-subtyp"/>
</dbReference>
<dbReference type="PROSITE" id="PS51348">
    <property type="entry name" value="GLYCOSYL_HYDROL_F22_2"/>
    <property type="match status" value="1"/>
</dbReference>
<comment type="similarity">
    <text evidence="7">Belongs to the glycosyl hydrolase 22 family.</text>
</comment>
<dbReference type="SMART" id="SM00263">
    <property type="entry name" value="LYZ1"/>
    <property type="match status" value="1"/>
</dbReference>
<dbReference type="Gene3D" id="1.10.530.10">
    <property type="match status" value="1"/>
</dbReference>
<evidence type="ECO:0000256" key="5">
    <source>
        <dbReference type="ARBA" id="ARBA00023157"/>
    </source>
</evidence>
<evidence type="ECO:0000313" key="10">
    <source>
        <dbReference type="Proteomes" id="UP001652582"/>
    </source>
</evidence>
<feature type="chain" id="PRO_5046688475" description="Lysozyme" evidence="8">
    <location>
        <begin position="19"/>
        <end position="896"/>
    </location>
</feature>
<evidence type="ECO:0000259" key="9">
    <source>
        <dbReference type="PROSITE" id="PS00128"/>
    </source>
</evidence>
<dbReference type="PROSITE" id="PS00128">
    <property type="entry name" value="GLYCOSYL_HYDROL_F22_1"/>
    <property type="match status" value="1"/>
</dbReference>
<dbReference type="Proteomes" id="UP001652582">
    <property type="component" value="Chromosome 2"/>
</dbReference>
<dbReference type="InterPro" id="IPR023346">
    <property type="entry name" value="Lysozyme-like_dom_sf"/>
</dbReference>
<dbReference type="PRINTS" id="PR00019">
    <property type="entry name" value="LEURICHRPT"/>
</dbReference>
<dbReference type="RefSeq" id="XP_052741011.1">
    <property type="nucleotide sequence ID" value="XM_052885051.1"/>
</dbReference>
<evidence type="ECO:0000256" key="7">
    <source>
        <dbReference type="RuleBase" id="RU004440"/>
    </source>
</evidence>
<evidence type="ECO:0000313" key="11">
    <source>
        <dbReference type="RefSeq" id="XP_052741011.1"/>
    </source>
</evidence>
<keyword evidence="3 8" id="KW-0732">Signal</keyword>
<proteinExistence type="inferred from homology"/>
<accession>A0ABM3LPP7</accession>
<evidence type="ECO:0000256" key="2">
    <source>
        <dbReference type="ARBA" id="ARBA00022614"/>
    </source>
</evidence>
<dbReference type="InterPro" id="IPR032675">
    <property type="entry name" value="LRR_dom_sf"/>
</dbReference>
<reference evidence="11" key="2">
    <citation type="submission" date="2025-08" db="UniProtKB">
        <authorList>
            <consortium name="RefSeq"/>
        </authorList>
    </citation>
    <scope>IDENTIFICATION</scope>
</reference>
<dbReference type="Pfam" id="PF13855">
    <property type="entry name" value="LRR_8"/>
    <property type="match status" value="2"/>
</dbReference>
<evidence type="ECO:0000256" key="6">
    <source>
        <dbReference type="ARBA" id="ARBA00031262"/>
    </source>
</evidence>
<dbReference type="SMART" id="SM00369">
    <property type="entry name" value="LRR_TYP"/>
    <property type="match status" value="8"/>
</dbReference>
<keyword evidence="10" id="KW-1185">Reference proteome</keyword>
<gene>
    <name evidence="11" type="primary">LOC112046818</name>
</gene>
<dbReference type="GeneID" id="112046818"/>
<dbReference type="InterPro" id="IPR001611">
    <property type="entry name" value="Leu-rich_rpt"/>
</dbReference>
<feature type="domain" description="Glycosyl hydrolases family 22 (GH22)" evidence="9">
    <location>
        <begin position="800"/>
        <end position="818"/>
    </location>
</feature>
<dbReference type="Gene3D" id="3.80.10.10">
    <property type="entry name" value="Ribonuclease Inhibitor"/>
    <property type="match status" value="2"/>
</dbReference>
<dbReference type="SMART" id="SM00082">
    <property type="entry name" value="LRRCT"/>
    <property type="match status" value="1"/>
</dbReference>
<name>A0ABM3LPP7_BICAN</name>
<evidence type="ECO:0000256" key="8">
    <source>
        <dbReference type="SAM" id="SignalP"/>
    </source>
</evidence>
<dbReference type="SUPFAM" id="SSF52058">
    <property type="entry name" value="L domain-like"/>
    <property type="match status" value="1"/>
</dbReference>
<sequence length="896" mass="99433">MWLMGAVSILCVISCASSEWQCPELSARPSAECSCDLPHTLRCAGDHTALQVSYNCASSEWQCPELSARPSAECSCDLPHTLRCAGDHTALQIIGRHLREQRARNKNTAVSLLDVALRGVTSLPSASVAELAGVGLHGLVISSGDIKRVQQGAFNSISSTLLALGLPNNQLPSVPTEALVHLANLDRLDLSNNKIHTLDSNSFKGIQNLSYLDISDNQLTSISAGAFEPLAKLAVLRLRGNLLKVSALSALKEAHLLKELDVSSNALEGPVGPSTVPALAFLETLHLSDNTFASIRRGALSGLTNLTQLNLHNNQIDVLEDYAFKHLANLSHLDLSHNEIVAVSGASLAQLVNLAHLDLSHNFLRSLSADPLKPLHHLSELLLHDNDISIIDDGALTQHMDLQRFTIEDNPLNCDCLMAGFARWLREAKNLPQSDKSAAVCATPPHLEGALISRLSKNKLCDDEHVDTKVIDGPNYDYNRVLENTIDEDKDDSALYEDKQDGLDDDIYDDELEVPSEEDLPISKSKVRLVDSWFDDEEVHLSWVLEPPSTRRYRCTGVTASKSGGLPKHVACHRAAPTNIILRGLKIDPMEKYTFCIALEEMDTEDIPISLVLGCGASQLVREREAYVTIRPSTMTVPVREDLRVSEVRSNVTSAGLLTVLISVMGIPPPKPQYVLPRSQRVSSPDTRYTLHNCYVILAVLSKGSLVAQKDTPCQSTLEVSMEGFIQGPYEVFTRCQLTRELLKNNFHQKTFLSNWVCLIEQESDRNTAAHIVKSSRKQYYGLFQIGNEWCKEGRRGGKCNVSCESLLDDDIRDDCACAYQIFEEEGFKYWTKWDARCKGQRLPDIQKCPDWQHPPPRASPDRLKRTIKRDRRSTTVRLLAQPYHIFMKSQKLNEV</sequence>
<keyword evidence="5" id="KW-1015">Disulfide bond</keyword>
<evidence type="ECO:0000256" key="3">
    <source>
        <dbReference type="ARBA" id="ARBA00022729"/>
    </source>
</evidence>
<keyword evidence="4" id="KW-0677">Repeat</keyword>
<feature type="signal peptide" evidence="8">
    <location>
        <begin position="1"/>
        <end position="18"/>
    </location>
</feature>